<keyword evidence="5" id="KW-1185">Reference proteome</keyword>
<sequence length="130" mass="15369">MIRRTLSDQLEQEIRGLEREVSYILDVITLHYEHRYKPWRPPIDIYETDSAVIVKAEIAGIKLDDFNISFSDHVLTICGRRKDTEAKLNYHCLEIPYGEFQVRIFIPNVNDNFTTRYENGYLYVALPKTK</sequence>
<evidence type="ECO:0000256" key="2">
    <source>
        <dbReference type="RuleBase" id="RU003616"/>
    </source>
</evidence>
<gene>
    <name evidence="4" type="ORF">EP47_01340</name>
</gene>
<proteinExistence type="inferred from homology"/>
<evidence type="ECO:0000313" key="4">
    <source>
        <dbReference type="EMBL" id="KGP62578.1"/>
    </source>
</evidence>
<dbReference type="STRING" id="1498499.EP47_01340"/>
<dbReference type="SUPFAM" id="SSF49764">
    <property type="entry name" value="HSP20-like chaperones"/>
    <property type="match status" value="1"/>
</dbReference>
<dbReference type="InterPro" id="IPR031107">
    <property type="entry name" value="Small_HSP"/>
</dbReference>
<dbReference type="Pfam" id="PF00011">
    <property type="entry name" value="HSP20"/>
    <property type="match status" value="1"/>
</dbReference>
<organism evidence="4 5">
    <name type="scientific">Legionella norrlandica</name>
    <dbReference type="NCBI Taxonomy" id="1498499"/>
    <lineage>
        <taxon>Bacteria</taxon>
        <taxon>Pseudomonadati</taxon>
        <taxon>Pseudomonadota</taxon>
        <taxon>Gammaproteobacteria</taxon>
        <taxon>Legionellales</taxon>
        <taxon>Legionellaceae</taxon>
        <taxon>Legionella</taxon>
    </lineage>
</organism>
<dbReference type="RefSeq" id="WP_052117670.1">
    <property type="nucleotide sequence ID" value="NZ_JNCF01000055.1"/>
</dbReference>
<evidence type="ECO:0000259" key="3">
    <source>
        <dbReference type="PROSITE" id="PS01031"/>
    </source>
</evidence>
<reference evidence="4 5" key="1">
    <citation type="submission" date="2014-05" db="EMBL/GenBank/DDBJ databases">
        <authorList>
            <person name="Rizzardi K."/>
            <person name="Winiecka-Krusnell J."/>
            <person name="Ramliden M."/>
            <person name="Alm E."/>
            <person name="Andersson S."/>
            <person name="Byfors S."/>
        </authorList>
    </citation>
    <scope>NUCLEOTIDE SEQUENCE [LARGE SCALE GENOMIC DNA]</scope>
    <source>
        <strain evidence="4 5">LEGN</strain>
    </source>
</reference>
<protein>
    <recommendedName>
        <fullName evidence="3">SHSP domain-containing protein</fullName>
    </recommendedName>
</protein>
<comment type="caution">
    <text evidence="4">The sequence shown here is derived from an EMBL/GenBank/DDBJ whole genome shotgun (WGS) entry which is preliminary data.</text>
</comment>
<comment type="similarity">
    <text evidence="1 2">Belongs to the small heat shock protein (HSP20) family.</text>
</comment>
<dbReference type="Proteomes" id="UP000054422">
    <property type="component" value="Unassembled WGS sequence"/>
</dbReference>
<dbReference type="OrthoDB" id="9792695at2"/>
<dbReference type="CDD" id="cd06464">
    <property type="entry name" value="ACD_sHsps-like"/>
    <property type="match status" value="1"/>
</dbReference>
<name>A0A0A2T566_9GAMM</name>
<accession>A0A0A2T566</accession>
<dbReference type="Gene3D" id="2.60.40.790">
    <property type="match status" value="1"/>
</dbReference>
<dbReference type="InterPro" id="IPR008978">
    <property type="entry name" value="HSP20-like_chaperone"/>
</dbReference>
<dbReference type="AlphaFoldDB" id="A0A0A2T566"/>
<dbReference type="PANTHER" id="PTHR11527">
    <property type="entry name" value="HEAT-SHOCK PROTEIN 20 FAMILY MEMBER"/>
    <property type="match status" value="1"/>
</dbReference>
<evidence type="ECO:0000256" key="1">
    <source>
        <dbReference type="PROSITE-ProRule" id="PRU00285"/>
    </source>
</evidence>
<dbReference type="PROSITE" id="PS01031">
    <property type="entry name" value="SHSP"/>
    <property type="match status" value="1"/>
</dbReference>
<feature type="domain" description="SHSP" evidence="3">
    <location>
        <begin position="34"/>
        <end position="130"/>
    </location>
</feature>
<dbReference type="InterPro" id="IPR002068">
    <property type="entry name" value="A-crystallin/Hsp20_dom"/>
</dbReference>
<dbReference type="EMBL" id="JNCF01000055">
    <property type="protein sequence ID" value="KGP62578.1"/>
    <property type="molecule type" value="Genomic_DNA"/>
</dbReference>
<evidence type="ECO:0000313" key="5">
    <source>
        <dbReference type="Proteomes" id="UP000054422"/>
    </source>
</evidence>